<accession>A0A2S5RG49</accession>
<reference evidence="5 6" key="1">
    <citation type="submission" date="2017-11" db="EMBL/GenBank/DDBJ databases">
        <title>Genome sequence of Mesoplasma corruscae ELCA-2 (ATCC 49579).</title>
        <authorList>
            <person name="Lo W.-S."/>
            <person name="Kuo C.-H."/>
        </authorList>
    </citation>
    <scope>NUCLEOTIDE SEQUENCE [LARGE SCALE GENOMIC DNA]</scope>
    <source>
        <strain evidence="5 6">ELCA-2</strain>
    </source>
</reference>
<dbReference type="InterPro" id="IPR038594">
    <property type="entry name" value="SepF-like_sf"/>
</dbReference>
<comment type="caution">
    <text evidence="5">The sequence shown here is derived from an EMBL/GenBank/DDBJ whole genome shotgun (WGS) entry which is preliminary data.</text>
</comment>
<keyword evidence="1 5" id="KW-0132">Cell division</keyword>
<gene>
    <name evidence="5" type="primary">sepF</name>
    <name evidence="5" type="ORF">MCORR_v1c05730</name>
</gene>
<keyword evidence="3" id="KW-0131">Cell cycle</keyword>
<evidence type="ECO:0000313" key="6">
    <source>
        <dbReference type="Proteomes" id="UP000239785"/>
    </source>
</evidence>
<dbReference type="Gene3D" id="3.30.110.150">
    <property type="entry name" value="SepF-like protein"/>
    <property type="match status" value="1"/>
</dbReference>
<sequence>MSNKLKNFLNKLKTKNENIHNDLKEYDMYDENESELLKENSKDNLTIEKDILSKRTEIFVPKIFNDVKNVADELKSNKIALVDLSQLKSDDKRRVIDFISGVIYINDGSQKKLEKEIYKLIIRK</sequence>
<dbReference type="InterPro" id="IPR023052">
    <property type="entry name" value="Cell_div_SepF"/>
</dbReference>
<dbReference type="OrthoDB" id="389747at2"/>
<evidence type="ECO:0000256" key="4">
    <source>
        <dbReference type="ARBA" id="ARBA00044936"/>
    </source>
</evidence>
<dbReference type="PANTHER" id="PTHR35798:SF1">
    <property type="entry name" value="CELL DIVISION PROTEIN SEPF"/>
    <property type="match status" value="1"/>
</dbReference>
<evidence type="ECO:0000256" key="1">
    <source>
        <dbReference type="ARBA" id="ARBA00022618"/>
    </source>
</evidence>
<keyword evidence="2" id="KW-0717">Septation</keyword>
<evidence type="ECO:0000256" key="2">
    <source>
        <dbReference type="ARBA" id="ARBA00023210"/>
    </source>
</evidence>
<evidence type="ECO:0000313" key="5">
    <source>
        <dbReference type="EMBL" id="PPE06268.1"/>
    </source>
</evidence>
<name>A0A2S5RG49_9MOLU</name>
<evidence type="ECO:0000256" key="3">
    <source>
        <dbReference type="ARBA" id="ARBA00023306"/>
    </source>
</evidence>
<dbReference type="EMBL" id="PHNF01000002">
    <property type="protein sequence ID" value="PPE06268.1"/>
    <property type="molecule type" value="Genomic_DNA"/>
</dbReference>
<dbReference type="PANTHER" id="PTHR35798">
    <property type="entry name" value="CELL DIVISION PROTEIN SEPF"/>
    <property type="match status" value="1"/>
</dbReference>
<comment type="function">
    <text evidence="4">Cell division protein that is part of the divisome complex and is recruited early to the Z-ring. Probably stimulates Z-ring formation, perhaps through the cross-linking of FtsZ protofilaments. Its function overlaps with FtsA.</text>
</comment>
<organism evidence="5 6">
    <name type="scientific">Mesoplasma corruscae</name>
    <dbReference type="NCBI Taxonomy" id="216874"/>
    <lineage>
        <taxon>Bacteria</taxon>
        <taxon>Bacillati</taxon>
        <taxon>Mycoplasmatota</taxon>
        <taxon>Mollicutes</taxon>
        <taxon>Entomoplasmatales</taxon>
        <taxon>Entomoplasmataceae</taxon>
        <taxon>Mesoplasma</taxon>
    </lineage>
</organism>
<dbReference type="GO" id="GO:0000917">
    <property type="term" value="P:division septum assembly"/>
    <property type="evidence" value="ECO:0007669"/>
    <property type="project" value="UniProtKB-KW"/>
</dbReference>
<dbReference type="InterPro" id="IPR007561">
    <property type="entry name" value="Cell_div_SepF/SepF-rel"/>
</dbReference>
<proteinExistence type="predicted"/>
<dbReference type="Pfam" id="PF04472">
    <property type="entry name" value="SepF"/>
    <property type="match status" value="1"/>
</dbReference>
<keyword evidence="6" id="KW-1185">Reference proteome</keyword>
<dbReference type="RefSeq" id="WP_104208105.1">
    <property type="nucleotide sequence ID" value="NZ_PHNF01000002.1"/>
</dbReference>
<dbReference type="Proteomes" id="UP000239785">
    <property type="component" value="Unassembled WGS sequence"/>
</dbReference>
<protein>
    <submittedName>
        <fullName evidence="5">Cell division protein SepF</fullName>
    </submittedName>
</protein>
<dbReference type="AlphaFoldDB" id="A0A2S5RG49"/>